<dbReference type="InterPro" id="IPR010052">
    <property type="entry name" value="T2SS_protein-GspI"/>
</dbReference>
<dbReference type="Gene3D" id="3.30.1300.30">
    <property type="entry name" value="GSPII I/J protein-like"/>
    <property type="match status" value="1"/>
</dbReference>
<dbReference type="PANTHER" id="PTHR38779">
    <property type="entry name" value="TYPE II SECRETION SYSTEM PROTEIN I-RELATED"/>
    <property type="match status" value="1"/>
</dbReference>
<evidence type="ECO:0000256" key="9">
    <source>
        <dbReference type="SAM" id="Phobius"/>
    </source>
</evidence>
<evidence type="ECO:0000256" key="6">
    <source>
        <dbReference type="ARBA" id="ARBA00022692"/>
    </source>
</evidence>
<evidence type="ECO:0000256" key="5">
    <source>
        <dbReference type="ARBA" id="ARBA00022519"/>
    </source>
</evidence>
<keyword evidence="4" id="KW-0488">Methylation</keyword>
<dbReference type="Pfam" id="PF02501">
    <property type="entry name" value="T2SSI"/>
    <property type="match status" value="1"/>
</dbReference>
<feature type="transmembrane region" description="Helical" evidence="9">
    <location>
        <begin position="7"/>
        <end position="28"/>
    </location>
</feature>
<dbReference type="PROSITE" id="PS00409">
    <property type="entry name" value="PROKAR_NTER_METHYL"/>
    <property type="match status" value="1"/>
</dbReference>
<accession>A0A0F9ECK4</accession>
<sequence length="121" mass="13596">MKGRQGGFTLLEVLVALAIFAVSALVIMEQTTRSVHQQTRLEEKTIALWIAENNLAQLRLDNHWPNTGNTENIVNTSERNWRVQQQIENTANESLRKVTIIVSREASDVSLASLIGYVGEH</sequence>
<keyword evidence="6 9" id="KW-0812">Transmembrane</keyword>
<keyword evidence="7 9" id="KW-1133">Transmembrane helix</keyword>
<organism evidence="11">
    <name type="scientific">marine sediment metagenome</name>
    <dbReference type="NCBI Taxonomy" id="412755"/>
    <lineage>
        <taxon>unclassified sequences</taxon>
        <taxon>metagenomes</taxon>
        <taxon>ecological metagenomes</taxon>
    </lineage>
</organism>
<keyword evidence="8 9" id="KW-0472">Membrane</keyword>
<keyword evidence="5" id="KW-0997">Cell inner membrane</keyword>
<proteinExistence type="inferred from homology"/>
<gene>
    <name evidence="11" type="ORF">LCGC14_2092250</name>
</gene>
<dbReference type="NCBIfam" id="TIGR02532">
    <property type="entry name" value="IV_pilin_GFxxxE"/>
    <property type="match status" value="1"/>
</dbReference>
<evidence type="ECO:0000256" key="7">
    <source>
        <dbReference type="ARBA" id="ARBA00022989"/>
    </source>
</evidence>
<evidence type="ECO:0000256" key="2">
    <source>
        <dbReference type="ARBA" id="ARBA00008358"/>
    </source>
</evidence>
<evidence type="ECO:0000259" key="10">
    <source>
        <dbReference type="Pfam" id="PF02501"/>
    </source>
</evidence>
<evidence type="ECO:0000313" key="11">
    <source>
        <dbReference type="EMBL" id="KKL71704.1"/>
    </source>
</evidence>
<dbReference type="Pfam" id="PF07963">
    <property type="entry name" value="N_methyl"/>
    <property type="match status" value="1"/>
</dbReference>
<feature type="domain" description="Type II secretion system protein GspI C-terminal" evidence="10">
    <location>
        <begin position="41"/>
        <end position="118"/>
    </location>
</feature>
<comment type="caution">
    <text evidence="11">The sequence shown here is derived from an EMBL/GenBank/DDBJ whole genome shotgun (WGS) entry which is preliminary data.</text>
</comment>
<comment type="subcellular location">
    <subcellularLocation>
        <location evidence="1">Cell inner membrane</location>
        <topology evidence="1">Single-pass membrane protein</topology>
    </subcellularLocation>
</comment>
<evidence type="ECO:0000256" key="4">
    <source>
        <dbReference type="ARBA" id="ARBA00022481"/>
    </source>
</evidence>
<name>A0A0F9ECK4_9ZZZZ</name>
<dbReference type="GO" id="GO:0015628">
    <property type="term" value="P:protein secretion by the type II secretion system"/>
    <property type="evidence" value="ECO:0007669"/>
    <property type="project" value="InterPro"/>
</dbReference>
<dbReference type="InterPro" id="IPR045584">
    <property type="entry name" value="Pilin-like"/>
</dbReference>
<evidence type="ECO:0000256" key="1">
    <source>
        <dbReference type="ARBA" id="ARBA00004377"/>
    </source>
</evidence>
<comment type="similarity">
    <text evidence="2">Belongs to the GSP I family.</text>
</comment>
<dbReference type="GO" id="GO:0015627">
    <property type="term" value="C:type II protein secretion system complex"/>
    <property type="evidence" value="ECO:0007669"/>
    <property type="project" value="InterPro"/>
</dbReference>
<protein>
    <recommendedName>
        <fullName evidence="10">Type II secretion system protein GspI C-terminal domain-containing protein</fullName>
    </recommendedName>
</protein>
<keyword evidence="3" id="KW-1003">Cell membrane</keyword>
<dbReference type="NCBIfam" id="TIGR01707">
    <property type="entry name" value="gspI"/>
    <property type="match status" value="1"/>
</dbReference>
<dbReference type="SUPFAM" id="SSF54523">
    <property type="entry name" value="Pili subunits"/>
    <property type="match status" value="1"/>
</dbReference>
<dbReference type="GO" id="GO:0005886">
    <property type="term" value="C:plasma membrane"/>
    <property type="evidence" value="ECO:0007669"/>
    <property type="project" value="UniProtKB-SubCell"/>
</dbReference>
<dbReference type="InterPro" id="IPR003413">
    <property type="entry name" value="T2SS_GspI_C"/>
</dbReference>
<evidence type="ECO:0000256" key="8">
    <source>
        <dbReference type="ARBA" id="ARBA00023136"/>
    </source>
</evidence>
<evidence type="ECO:0000256" key="3">
    <source>
        <dbReference type="ARBA" id="ARBA00022475"/>
    </source>
</evidence>
<dbReference type="PANTHER" id="PTHR38779:SF2">
    <property type="entry name" value="TYPE II SECRETION SYSTEM PROTEIN I-RELATED"/>
    <property type="match status" value="1"/>
</dbReference>
<reference evidence="11" key="1">
    <citation type="journal article" date="2015" name="Nature">
        <title>Complex archaea that bridge the gap between prokaryotes and eukaryotes.</title>
        <authorList>
            <person name="Spang A."/>
            <person name="Saw J.H."/>
            <person name="Jorgensen S.L."/>
            <person name="Zaremba-Niedzwiedzka K."/>
            <person name="Martijn J."/>
            <person name="Lind A.E."/>
            <person name="van Eijk R."/>
            <person name="Schleper C."/>
            <person name="Guy L."/>
            <person name="Ettema T.J."/>
        </authorList>
    </citation>
    <scope>NUCLEOTIDE SEQUENCE</scope>
</reference>
<dbReference type="AlphaFoldDB" id="A0A0F9ECK4"/>
<dbReference type="EMBL" id="LAZR01025508">
    <property type="protein sequence ID" value="KKL71704.1"/>
    <property type="molecule type" value="Genomic_DNA"/>
</dbReference>
<dbReference type="InterPro" id="IPR012902">
    <property type="entry name" value="N_methyl_site"/>
</dbReference>